<dbReference type="RefSeq" id="XP_021854804.2">
    <property type="nucleotide sequence ID" value="XM_021999112.2"/>
</dbReference>
<accession>A0A9R0ISI7</accession>
<dbReference type="Gene3D" id="1.10.10.60">
    <property type="entry name" value="Homeodomain-like"/>
    <property type="match status" value="1"/>
</dbReference>
<sequence>MDSGLDLNIAWSPVEEDAQDNFFNFNDAWYPDDEDEINEMEELEEPDFPFDLNEEVGEHNDFPFDLNEEVGEQEQQQLQPEPPQQQTTAHHHPKRPKLSAEKKVQILLWLLDRASTSTYCKINDVAHEFNVTRRTISKIWNTAKRQKAANQRYNLATKMYNCGRKRIVVQPEDITKIDMGDRTCVRDLASMLHISPSSTIQRMIQRGTIKPHTNPLHPGLKEPNMLARVKWILDLLIGNTAETKSEYYPMFDFVHLDEKWFYLSRKSQRVYLAQHEKGKYRAASSSKFIPNVMFTAVVARPRFNEQKECTFDGKIGIFPFTCQEAAKISSKNRDKGTIETKVVESVNQKVTRSMLINQIIPAIKEKWPHHEGRKVIFIQQDNAKAHITQDDPKWQTVYQQGDFTFILIQQPHNSPDLNILDLGFFRSIQSLMHKKMPKDVDKMMEAVNEAFYELDPNTLSNV</sequence>
<reference evidence="3" key="2">
    <citation type="submission" date="2025-08" db="UniProtKB">
        <authorList>
            <consortium name="RefSeq"/>
        </authorList>
    </citation>
    <scope>IDENTIFICATION</scope>
    <source>
        <tissue evidence="3">Leaf</tissue>
    </source>
</reference>
<dbReference type="GeneID" id="110794169"/>
<proteinExistence type="predicted"/>
<dbReference type="PANTHER" id="PTHR47169">
    <property type="entry name" value="OS01G0541250 PROTEIN"/>
    <property type="match status" value="1"/>
</dbReference>
<evidence type="ECO:0008006" key="4">
    <source>
        <dbReference type="Google" id="ProtNLM"/>
    </source>
</evidence>
<feature type="region of interest" description="Disordered" evidence="1">
    <location>
        <begin position="70"/>
        <end position="98"/>
    </location>
</feature>
<name>A0A9R0ISI7_SPIOL</name>
<evidence type="ECO:0000313" key="3">
    <source>
        <dbReference type="RefSeq" id="XP_021854804.2"/>
    </source>
</evidence>
<dbReference type="Proteomes" id="UP000813463">
    <property type="component" value="Chromosome 6"/>
</dbReference>
<keyword evidence="2" id="KW-1185">Reference proteome</keyword>
<gene>
    <name evidence="3" type="primary">LOC110794169</name>
</gene>
<dbReference type="Gene3D" id="3.30.420.10">
    <property type="entry name" value="Ribonuclease H-like superfamily/Ribonuclease H"/>
    <property type="match status" value="1"/>
</dbReference>
<evidence type="ECO:0000313" key="2">
    <source>
        <dbReference type="Proteomes" id="UP000813463"/>
    </source>
</evidence>
<organism evidence="2 3">
    <name type="scientific">Spinacia oleracea</name>
    <name type="common">Spinach</name>
    <dbReference type="NCBI Taxonomy" id="3562"/>
    <lineage>
        <taxon>Eukaryota</taxon>
        <taxon>Viridiplantae</taxon>
        <taxon>Streptophyta</taxon>
        <taxon>Embryophyta</taxon>
        <taxon>Tracheophyta</taxon>
        <taxon>Spermatophyta</taxon>
        <taxon>Magnoliopsida</taxon>
        <taxon>eudicotyledons</taxon>
        <taxon>Gunneridae</taxon>
        <taxon>Pentapetalae</taxon>
        <taxon>Caryophyllales</taxon>
        <taxon>Chenopodiaceae</taxon>
        <taxon>Chenopodioideae</taxon>
        <taxon>Anserineae</taxon>
        <taxon>Spinacia</taxon>
    </lineage>
</organism>
<dbReference type="KEGG" id="soe:110794169"/>
<dbReference type="PANTHER" id="PTHR47169:SF3">
    <property type="match status" value="1"/>
</dbReference>
<evidence type="ECO:0000256" key="1">
    <source>
        <dbReference type="SAM" id="MobiDB-lite"/>
    </source>
</evidence>
<dbReference type="GO" id="GO:0003676">
    <property type="term" value="F:nucleic acid binding"/>
    <property type="evidence" value="ECO:0007669"/>
    <property type="project" value="InterPro"/>
</dbReference>
<dbReference type="InterPro" id="IPR036397">
    <property type="entry name" value="RNaseH_sf"/>
</dbReference>
<reference evidence="2" key="1">
    <citation type="journal article" date="2021" name="Nat. Commun.">
        <title>Genomic analyses provide insights into spinach domestication and the genetic basis of agronomic traits.</title>
        <authorList>
            <person name="Cai X."/>
            <person name="Sun X."/>
            <person name="Xu C."/>
            <person name="Sun H."/>
            <person name="Wang X."/>
            <person name="Ge C."/>
            <person name="Zhang Z."/>
            <person name="Wang Q."/>
            <person name="Fei Z."/>
            <person name="Jiao C."/>
            <person name="Wang Q."/>
        </authorList>
    </citation>
    <scope>NUCLEOTIDE SEQUENCE [LARGE SCALE GENOMIC DNA]</scope>
    <source>
        <strain evidence="2">cv. Varoflay</strain>
    </source>
</reference>
<dbReference type="AlphaFoldDB" id="A0A9R0ISI7"/>
<protein>
    <recommendedName>
        <fullName evidence="4">Mariner transposase</fullName>
    </recommendedName>
</protein>